<name>A0ABS8WE33_9GAMM</name>
<dbReference type="RefSeq" id="WP_233053483.1">
    <property type="nucleotide sequence ID" value="NZ_JAIMJA010000013.1"/>
</dbReference>
<dbReference type="InterPro" id="IPR055507">
    <property type="entry name" value="DUF7079"/>
</dbReference>
<sequence>MENKLQQASFDYQHCYSVWQLLSELYLDNELEQQTLVYLAQRLKNTEFSLVQLEQMLLTQVHPVLHWNLLSVAGEWTYFEATSLQDAINDYLTEQQSVRGKLKHLVTWPWRRYSQTLVSQDWLRVKALYEDLKP</sequence>
<gene>
    <name evidence="2" type="ORF">K6Y31_13485</name>
</gene>
<accession>A0ABS8WE33</accession>
<organism evidence="2 3">
    <name type="scientific">Motilimonas cestriensis</name>
    <dbReference type="NCBI Taxonomy" id="2742685"/>
    <lineage>
        <taxon>Bacteria</taxon>
        <taxon>Pseudomonadati</taxon>
        <taxon>Pseudomonadota</taxon>
        <taxon>Gammaproteobacteria</taxon>
        <taxon>Alteromonadales</taxon>
        <taxon>Alteromonadales genera incertae sedis</taxon>
        <taxon>Motilimonas</taxon>
    </lineage>
</organism>
<evidence type="ECO:0000313" key="2">
    <source>
        <dbReference type="EMBL" id="MCE2595819.1"/>
    </source>
</evidence>
<evidence type="ECO:0000313" key="3">
    <source>
        <dbReference type="Proteomes" id="UP001201273"/>
    </source>
</evidence>
<proteinExistence type="predicted"/>
<protein>
    <recommendedName>
        <fullName evidence="1">DUF7079 domain-containing protein</fullName>
    </recommendedName>
</protein>
<keyword evidence="3" id="KW-1185">Reference proteome</keyword>
<reference evidence="2 3" key="1">
    <citation type="journal article" date="2022" name="Environ. Microbiol. Rep.">
        <title>Eco-phylogenetic analyses reveal divergent evolution of vitamin B12 metabolism in the marine bacterial family 'Psychromonadaceae'.</title>
        <authorList>
            <person name="Jin X."/>
            <person name="Yang Y."/>
            <person name="Cao H."/>
            <person name="Gao B."/>
            <person name="Zhao Z."/>
        </authorList>
    </citation>
    <scope>NUCLEOTIDE SEQUENCE [LARGE SCALE GENOMIC DNA]</scope>
    <source>
        <strain evidence="2 3">MKS20</strain>
    </source>
</reference>
<dbReference type="EMBL" id="JAIMJA010000013">
    <property type="protein sequence ID" value="MCE2595819.1"/>
    <property type="molecule type" value="Genomic_DNA"/>
</dbReference>
<evidence type="ECO:0000259" key="1">
    <source>
        <dbReference type="Pfam" id="PF23296"/>
    </source>
</evidence>
<feature type="domain" description="DUF7079" evidence="1">
    <location>
        <begin position="17"/>
        <end position="127"/>
    </location>
</feature>
<dbReference type="Proteomes" id="UP001201273">
    <property type="component" value="Unassembled WGS sequence"/>
</dbReference>
<comment type="caution">
    <text evidence="2">The sequence shown here is derived from an EMBL/GenBank/DDBJ whole genome shotgun (WGS) entry which is preliminary data.</text>
</comment>
<dbReference type="Pfam" id="PF23296">
    <property type="entry name" value="DUF7079"/>
    <property type="match status" value="1"/>
</dbReference>